<evidence type="ECO:0000256" key="2">
    <source>
        <dbReference type="ARBA" id="ARBA00005967"/>
    </source>
</evidence>
<evidence type="ECO:0000256" key="4">
    <source>
        <dbReference type="ARBA" id="ARBA00022516"/>
    </source>
</evidence>
<dbReference type="EMBL" id="BSDE01000007">
    <property type="protein sequence ID" value="GLH74565.1"/>
    <property type="molecule type" value="Genomic_DNA"/>
</dbReference>
<evidence type="ECO:0000256" key="14">
    <source>
        <dbReference type="ARBA" id="ARBA00023264"/>
    </source>
</evidence>
<gene>
    <name evidence="16" type="ORF">GETHLI_30670</name>
</gene>
<evidence type="ECO:0000256" key="7">
    <source>
        <dbReference type="ARBA" id="ARBA00022741"/>
    </source>
</evidence>
<evidence type="ECO:0000313" key="17">
    <source>
        <dbReference type="Proteomes" id="UP001165069"/>
    </source>
</evidence>
<keyword evidence="5" id="KW-0808">Transferase</keyword>
<evidence type="ECO:0000256" key="13">
    <source>
        <dbReference type="ARBA" id="ARBA00023209"/>
    </source>
</evidence>
<keyword evidence="3" id="KW-1003">Cell membrane</keyword>
<feature type="transmembrane region" description="Helical" evidence="15">
    <location>
        <begin position="43"/>
        <end position="62"/>
    </location>
</feature>
<dbReference type="InterPro" id="IPR036945">
    <property type="entry name" value="DAGK_sf"/>
</dbReference>
<keyword evidence="9" id="KW-0067">ATP-binding</keyword>
<dbReference type="Gene3D" id="1.10.287.3610">
    <property type="match status" value="1"/>
</dbReference>
<keyword evidence="14" id="KW-1208">Phospholipid metabolism</keyword>
<keyword evidence="12 15" id="KW-0472">Membrane</keyword>
<keyword evidence="8" id="KW-0418">Kinase</keyword>
<evidence type="ECO:0000256" key="1">
    <source>
        <dbReference type="ARBA" id="ARBA00004651"/>
    </source>
</evidence>
<evidence type="ECO:0000256" key="10">
    <source>
        <dbReference type="ARBA" id="ARBA00022989"/>
    </source>
</evidence>
<keyword evidence="13" id="KW-0594">Phospholipid biosynthesis</keyword>
<sequence length="141" mass="15255">MAAGESSDGTMGLPAKVCMKNQPFHKRLSYSLQGIRSAWKQEASFRTQAWMALGVVAVLIALRPPAIWWALLLMNCGLVLAAELFNTALEQTLDHLHPEIHPAIKVAKDCAAGAVLVFSFSAVGTFLAFLWSMVVRTSSPG</sequence>
<comment type="similarity">
    <text evidence="2">Belongs to the bacterial diacylglycerol kinase family.</text>
</comment>
<proteinExistence type="inferred from homology"/>
<dbReference type="PANTHER" id="PTHR34299:SF1">
    <property type="entry name" value="DIACYLGLYCEROL KINASE"/>
    <property type="match status" value="1"/>
</dbReference>
<evidence type="ECO:0000256" key="9">
    <source>
        <dbReference type="ARBA" id="ARBA00022840"/>
    </source>
</evidence>
<dbReference type="InterPro" id="IPR000829">
    <property type="entry name" value="DAGK"/>
</dbReference>
<dbReference type="Pfam" id="PF01219">
    <property type="entry name" value="DAGK_prokar"/>
    <property type="match status" value="1"/>
</dbReference>
<keyword evidence="10 15" id="KW-1133">Transmembrane helix</keyword>
<comment type="caution">
    <text evidence="16">The sequence shown here is derived from an EMBL/GenBank/DDBJ whole genome shotgun (WGS) entry which is preliminary data.</text>
</comment>
<evidence type="ECO:0000313" key="16">
    <source>
        <dbReference type="EMBL" id="GLH74565.1"/>
    </source>
</evidence>
<keyword evidence="17" id="KW-1185">Reference proteome</keyword>
<protein>
    <recommendedName>
        <fullName evidence="18">Diacylglycerol kinase</fullName>
    </recommendedName>
</protein>
<dbReference type="CDD" id="cd14263">
    <property type="entry name" value="DAGK_IM_like"/>
    <property type="match status" value="1"/>
</dbReference>
<reference evidence="16 17" key="1">
    <citation type="journal article" date="2023" name="Antonie Van Leeuwenhoek">
        <title>Mesoterricola silvestris gen. nov., sp. nov., Mesoterricola sediminis sp. nov., Geothrix oryzae sp. nov., Geothrix edaphica sp. nov., Geothrix rubra sp. nov., and Geothrix limicola sp. nov., six novel members of Acidobacteriota isolated from soils.</title>
        <authorList>
            <person name="Itoh H."/>
            <person name="Sugisawa Y."/>
            <person name="Mise K."/>
            <person name="Xu Z."/>
            <person name="Kuniyasu M."/>
            <person name="Ushijima N."/>
            <person name="Kawano K."/>
            <person name="Kobayashi E."/>
            <person name="Shiratori Y."/>
            <person name="Masuda Y."/>
            <person name="Senoo K."/>
        </authorList>
    </citation>
    <scope>NUCLEOTIDE SEQUENCE [LARGE SCALE GENOMIC DNA]</scope>
    <source>
        <strain evidence="16 17">Red804</strain>
    </source>
</reference>
<organism evidence="16 17">
    <name type="scientific">Geothrix limicola</name>
    <dbReference type="NCBI Taxonomy" id="2927978"/>
    <lineage>
        <taxon>Bacteria</taxon>
        <taxon>Pseudomonadati</taxon>
        <taxon>Acidobacteriota</taxon>
        <taxon>Holophagae</taxon>
        <taxon>Holophagales</taxon>
        <taxon>Holophagaceae</taxon>
        <taxon>Geothrix</taxon>
    </lineage>
</organism>
<accession>A0ABQ5QJM2</accession>
<name>A0ABQ5QJM2_9BACT</name>
<evidence type="ECO:0000256" key="11">
    <source>
        <dbReference type="ARBA" id="ARBA00023098"/>
    </source>
</evidence>
<evidence type="ECO:0000256" key="8">
    <source>
        <dbReference type="ARBA" id="ARBA00022777"/>
    </source>
</evidence>
<evidence type="ECO:0000256" key="3">
    <source>
        <dbReference type="ARBA" id="ARBA00022475"/>
    </source>
</evidence>
<keyword evidence="11" id="KW-0443">Lipid metabolism</keyword>
<evidence type="ECO:0000256" key="12">
    <source>
        <dbReference type="ARBA" id="ARBA00023136"/>
    </source>
</evidence>
<evidence type="ECO:0000256" key="5">
    <source>
        <dbReference type="ARBA" id="ARBA00022679"/>
    </source>
</evidence>
<keyword evidence="7" id="KW-0547">Nucleotide-binding</keyword>
<dbReference type="PANTHER" id="PTHR34299">
    <property type="entry name" value="DIACYLGLYCEROL KINASE"/>
    <property type="match status" value="1"/>
</dbReference>
<keyword evidence="6 15" id="KW-0812">Transmembrane</keyword>
<feature type="transmembrane region" description="Helical" evidence="15">
    <location>
        <begin position="110"/>
        <end position="134"/>
    </location>
</feature>
<evidence type="ECO:0000256" key="6">
    <source>
        <dbReference type="ARBA" id="ARBA00022692"/>
    </source>
</evidence>
<keyword evidence="4" id="KW-0444">Lipid biosynthesis</keyword>
<evidence type="ECO:0000256" key="15">
    <source>
        <dbReference type="SAM" id="Phobius"/>
    </source>
</evidence>
<evidence type="ECO:0008006" key="18">
    <source>
        <dbReference type="Google" id="ProtNLM"/>
    </source>
</evidence>
<dbReference type="Proteomes" id="UP001165069">
    <property type="component" value="Unassembled WGS sequence"/>
</dbReference>
<comment type="subcellular location">
    <subcellularLocation>
        <location evidence="1">Cell membrane</location>
        <topology evidence="1">Multi-pass membrane protein</topology>
    </subcellularLocation>
</comment>